<protein>
    <recommendedName>
        <fullName evidence="1">PoNi C-terminal domain-containing protein</fullName>
    </recommendedName>
</protein>
<name>A0A2N9Y3U0_9NEIS</name>
<dbReference type="Gene3D" id="1.10.3920.10">
    <property type="entry name" value="PA2201 C-terminal domain-like"/>
    <property type="match status" value="1"/>
</dbReference>
<comment type="caution">
    <text evidence="2">The sequence shown here is derived from an EMBL/GenBank/DDBJ whole genome shotgun (WGS) entry which is preliminary data.</text>
</comment>
<reference evidence="2 3" key="1">
    <citation type="journal article" date="2017" name="MBio">
        <title>Type VI secretion-mediated competition in the bee gut microbiome.</title>
        <authorList>
            <person name="Steele M.I."/>
            <person name="Kwong W.K."/>
            <person name="Powell J.E."/>
            <person name="Whiteley M."/>
            <person name="Moran N.A."/>
        </authorList>
    </citation>
    <scope>NUCLEOTIDE SEQUENCE [LARGE SCALE GENOMIC DNA]</scope>
    <source>
        <strain evidence="2 3">PEB0171</strain>
    </source>
</reference>
<proteinExistence type="predicted"/>
<gene>
    <name evidence="2" type="ORF">BHC47_04185</name>
</gene>
<dbReference type="InterPro" id="IPR028983">
    <property type="entry name" value="PA2201-like_C"/>
</dbReference>
<sequence length="267" mass="31945">MSKFEQQCRQKLLDKDFYHYFQKRLTKLIGLIDGDMKREKDDYAEFMADLQYQQFCLDYTVGKSCGELFYRMEHIVKLIKNSNDYVDKYNLANPNDKMNIMILTEYFETEKLSNFLGLCILFERQDWFEIIVKAVDYDQENREKAIDSLIAMKIPNYPITEEKTPRMLSFRNPLYKAIHAEKPKDTLKFLDEYLRRWYDGLRKTGYGYMDSHLKQQGDSRDCCSFVGYWCFEAAAVAYLKNIDDSTLHRFIYYPKDMIAYARSQLIS</sequence>
<evidence type="ECO:0000259" key="1">
    <source>
        <dbReference type="Pfam" id="PF08929"/>
    </source>
</evidence>
<feature type="domain" description="PoNi C-terminal" evidence="1">
    <location>
        <begin position="171"/>
        <end position="257"/>
    </location>
</feature>
<organism evidence="2 3">
    <name type="scientific">Snodgrassella alvi</name>
    <dbReference type="NCBI Taxonomy" id="1196083"/>
    <lineage>
        <taxon>Bacteria</taxon>
        <taxon>Pseudomonadati</taxon>
        <taxon>Pseudomonadota</taxon>
        <taxon>Betaproteobacteria</taxon>
        <taxon>Neisseriales</taxon>
        <taxon>Neisseriaceae</taxon>
        <taxon>Snodgrassella</taxon>
    </lineage>
</organism>
<evidence type="ECO:0000313" key="2">
    <source>
        <dbReference type="EMBL" id="PIT62307.1"/>
    </source>
</evidence>
<dbReference type="SUPFAM" id="SSF140731">
    <property type="entry name" value="PA2201 C-terminal domain-like"/>
    <property type="match status" value="1"/>
</dbReference>
<evidence type="ECO:0000313" key="3">
    <source>
        <dbReference type="Proteomes" id="UP000231094"/>
    </source>
</evidence>
<dbReference type="EMBL" id="MEIV01000051">
    <property type="protein sequence ID" value="PIT62307.1"/>
    <property type="molecule type" value="Genomic_DNA"/>
</dbReference>
<dbReference type="RefSeq" id="WP_100116036.1">
    <property type="nucleotide sequence ID" value="NZ_MEIV01000051.1"/>
</dbReference>
<accession>A0A2N9Y3U0</accession>
<dbReference type="Pfam" id="PF08929">
    <property type="entry name" value="PoNi_C"/>
    <property type="match status" value="1"/>
</dbReference>
<dbReference type="Proteomes" id="UP000231094">
    <property type="component" value="Unassembled WGS sequence"/>
</dbReference>
<dbReference type="AlphaFoldDB" id="A0A2N9Y3U0"/>
<dbReference type="InterPro" id="IPR015025">
    <property type="entry name" value="PoNi_C"/>
</dbReference>